<sequence>MNPNEDFLRNELIWLASIRCEIIENDSYIIVKNKTINTEDFDFLFLKKIIDERKLIRIMKNHHLQFLKVTENIDQVYVNFIKLSTTDINYVANYNKKALDFLKEKSDG</sequence>
<dbReference type="KEGG" id="llx:NCDO2118_1814"/>
<accession>A0ABC8A803</accession>
<dbReference type="AlphaFoldDB" id="A0ABC8A803"/>
<dbReference type="RefSeq" id="WP_012898297.1">
    <property type="nucleotide sequence ID" value="NZ_CP009054.1"/>
</dbReference>
<evidence type="ECO:0000313" key="2">
    <source>
        <dbReference type="Proteomes" id="UP000028594"/>
    </source>
</evidence>
<evidence type="ECO:0000313" key="1">
    <source>
        <dbReference type="EMBL" id="AII13269.1"/>
    </source>
</evidence>
<dbReference type="Proteomes" id="UP000028594">
    <property type="component" value="Chromosome"/>
</dbReference>
<gene>
    <name evidence="1" type="ORF">NCDO2118_1814</name>
</gene>
<name>A0ABC8A803_LACLL</name>
<protein>
    <submittedName>
        <fullName evidence="1">Uncharacterized protein</fullName>
    </submittedName>
</protein>
<dbReference type="EMBL" id="CP009054">
    <property type="protein sequence ID" value="AII13269.1"/>
    <property type="molecule type" value="Genomic_DNA"/>
</dbReference>
<reference evidence="1 2" key="1">
    <citation type="submission" date="2014-07" db="EMBL/GenBank/DDBJ databases">
        <title>Genome sequence of Lactococcus lactis subsp. lactis NCDO 2118, a GABA-producing strain.</title>
        <authorList>
            <person name="Oliveira L.C."/>
            <person name="Saraiva T.D.L."/>
            <person name="Soares S.C."/>
            <person name="Ramos R.T.J."/>
            <person name="Sa P.H.C.G."/>
            <person name="Carneiro A.R."/>
            <person name="Miranda F."/>
            <person name="Freire M."/>
            <person name="Renan W."/>
            <person name="Oliveira A.F.Jr."/>
            <person name="Santos A.R."/>
            <person name="Pinto A.C."/>
            <person name="Souza B.M."/>
            <person name="Castro C.P."/>
            <person name="Diniz C.A.A."/>
            <person name="Rocha C.S."/>
            <person name="Mariano D.C.B."/>
            <person name="Aguiar E.L."/>
            <person name="Folador E.L."/>
            <person name="Barbosa E.G.V."/>
            <person name="Aburjaile F.F."/>
            <person name="Goncalves L.A."/>
            <person name="Guimaraes L.C."/>
            <person name="Azevedo M.S.P."/>
            <person name="Agresti P.C.M."/>
            <person name="Faria R.F."/>
            <person name="Tiwari S."/>
            <person name="Almeida S.S."/>
            <person name="Hassan S.S."/>
            <person name="Pereira V.B."/>
            <person name="Abreu V.A.C."/>
            <person name="Pereira U.P."/>
            <person name="Dorella F.A."/>
            <person name="Carvalho A.F."/>
            <person name="Pereira F.L."/>
            <person name="Leal C.A.G."/>
            <person name="Figueiredo H.C.P."/>
            <person name="Silva A."/>
            <person name="Miyoshi A."/>
            <person name="Azevedo V."/>
        </authorList>
    </citation>
    <scope>NUCLEOTIDE SEQUENCE [LARGE SCALE GENOMIC DNA]</scope>
    <source>
        <strain evidence="1 2">NCDO 2118</strain>
    </source>
</reference>
<organism evidence="1 2">
    <name type="scientific">Lactococcus lactis subsp. lactis NCDO 2118</name>
    <dbReference type="NCBI Taxonomy" id="1117941"/>
    <lineage>
        <taxon>Bacteria</taxon>
        <taxon>Bacillati</taxon>
        <taxon>Bacillota</taxon>
        <taxon>Bacilli</taxon>
        <taxon>Lactobacillales</taxon>
        <taxon>Streptococcaceae</taxon>
        <taxon>Lactococcus</taxon>
    </lineage>
</organism>
<proteinExistence type="predicted"/>